<dbReference type="InterPro" id="IPR002332">
    <property type="entry name" value="N-reg_PII_urydylation_site"/>
</dbReference>
<dbReference type="RefSeq" id="WP_221032201.1">
    <property type="nucleotide sequence ID" value="NZ_CP139781.1"/>
</dbReference>
<evidence type="ECO:0000313" key="8">
    <source>
        <dbReference type="Proteomes" id="UP000738431"/>
    </source>
</evidence>
<dbReference type="SMART" id="SM00938">
    <property type="entry name" value="P-II"/>
    <property type="match status" value="1"/>
</dbReference>
<dbReference type="EMBL" id="CP139781">
    <property type="protein sequence ID" value="WRQ89743.1"/>
    <property type="molecule type" value="Genomic_DNA"/>
</dbReference>
<dbReference type="PRINTS" id="PR00340">
    <property type="entry name" value="PIIGLNB"/>
</dbReference>
<dbReference type="PROSITE" id="PS51343">
    <property type="entry name" value="PII_GLNB_DOM"/>
    <property type="match status" value="1"/>
</dbReference>
<keyword evidence="2" id="KW-0597">Phosphoprotein</keyword>
<dbReference type="Pfam" id="PF00543">
    <property type="entry name" value="P-II"/>
    <property type="match status" value="1"/>
</dbReference>
<dbReference type="Gene3D" id="3.30.70.120">
    <property type="match status" value="1"/>
</dbReference>
<protein>
    <submittedName>
        <fullName evidence="7">P-II family nitrogen regulator</fullName>
    </submittedName>
</protein>
<keyword evidence="3" id="KW-0547">Nucleotide-binding</keyword>
<organism evidence="7 8">
    <name type="scientific">Actomonas aquatica</name>
    <dbReference type="NCBI Taxonomy" id="2866162"/>
    <lineage>
        <taxon>Bacteria</taxon>
        <taxon>Pseudomonadati</taxon>
        <taxon>Verrucomicrobiota</taxon>
        <taxon>Opitutia</taxon>
        <taxon>Opitutales</taxon>
        <taxon>Opitutaceae</taxon>
        <taxon>Actomonas</taxon>
    </lineage>
</organism>
<dbReference type="PANTHER" id="PTHR30115:SF11">
    <property type="entry name" value="NITROGEN REGULATORY PROTEIN P-II HOMOLOG"/>
    <property type="match status" value="1"/>
</dbReference>
<name>A0ABZ1CDI2_9BACT</name>
<dbReference type="InterPro" id="IPR002187">
    <property type="entry name" value="N-reg_PII"/>
</dbReference>
<reference evidence="7 8" key="1">
    <citation type="submission" date="2021-08" db="EMBL/GenBank/DDBJ databases">
        <authorList>
            <person name="Zhang D."/>
            <person name="Zhang A."/>
            <person name="Wang L."/>
        </authorList>
    </citation>
    <scope>NUCLEOTIDE SEQUENCE [LARGE SCALE GENOMIC DNA]</scope>
    <source>
        <strain evidence="7 8">WL0086</strain>
    </source>
</reference>
<sequence>MKLIKAVIKPFKVEAVREALEATDAQGMTVSDVRGMGRQMGHFEIYRGSEYVVGFLPKSMCEIVLPGDDMESIIRLICDCASTGRIGDGKVFVIPVEQAVRIRTGETSHDAL</sequence>
<keyword evidence="8" id="KW-1185">Reference proteome</keyword>
<proteinExistence type="inferred from homology"/>
<evidence type="ECO:0000313" key="7">
    <source>
        <dbReference type="EMBL" id="WRQ89743.1"/>
    </source>
</evidence>
<evidence type="ECO:0000256" key="3">
    <source>
        <dbReference type="ARBA" id="ARBA00022741"/>
    </source>
</evidence>
<dbReference type="SUPFAM" id="SSF54913">
    <property type="entry name" value="GlnB-like"/>
    <property type="match status" value="1"/>
</dbReference>
<dbReference type="PROSITE" id="PS00638">
    <property type="entry name" value="PII_GLNB_CTER"/>
    <property type="match status" value="1"/>
</dbReference>
<comment type="similarity">
    <text evidence="6">Belongs to the P(II) protein family.</text>
</comment>
<keyword evidence="4" id="KW-0805">Transcription regulation</keyword>
<accession>A0ABZ1CDI2</accession>
<dbReference type="InterPro" id="IPR017918">
    <property type="entry name" value="N-reg_PII_CS"/>
</dbReference>
<comment type="subunit">
    <text evidence="1">Homotrimer.</text>
</comment>
<dbReference type="InterPro" id="IPR011322">
    <property type="entry name" value="N-reg_PII-like_a/b"/>
</dbReference>
<dbReference type="PROSITE" id="PS00496">
    <property type="entry name" value="PII_GLNB_UMP"/>
    <property type="match status" value="1"/>
</dbReference>
<dbReference type="Proteomes" id="UP000738431">
    <property type="component" value="Chromosome"/>
</dbReference>
<evidence type="ECO:0000256" key="5">
    <source>
        <dbReference type="ARBA" id="ARBA00023163"/>
    </source>
</evidence>
<reference evidence="7 8" key="2">
    <citation type="submission" date="2023-12" db="EMBL/GenBank/DDBJ databases">
        <title>Description of an unclassified Opitutus bacterium of Verrucomicrobiota.</title>
        <authorList>
            <person name="Zhang D.-F."/>
        </authorList>
    </citation>
    <scope>NUCLEOTIDE SEQUENCE [LARGE SCALE GENOMIC DNA]</scope>
    <source>
        <strain evidence="7 8">WL0086</strain>
    </source>
</reference>
<keyword evidence="5" id="KW-0804">Transcription</keyword>
<gene>
    <name evidence="7" type="ORF">K1X11_010015</name>
</gene>
<evidence type="ECO:0000256" key="2">
    <source>
        <dbReference type="ARBA" id="ARBA00022553"/>
    </source>
</evidence>
<evidence type="ECO:0000256" key="4">
    <source>
        <dbReference type="ARBA" id="ARBA00023015"/>
    </source>
</evidence>
<dbReference type="PANTHER" id="PTHR30115">
    <property type="entry name" value="NITROGEN REGULATORY PROTEIN P-II"/>
    <property type="match status" value="1"/>
</dbReference>
<evidence type="ECO:0000256" key="6">
    <source>
        <dbReference type="RuleBase" id="RU003936"/>
    </source>
</evidence>
<dbReference type="InterPro" id="IPR015867">
    <property type="entry name" value="N-reg_PII/ATP_PRibTrfase_C"/>
</dbReference>
<evidence type="ECO:0000256" key="1">
    <source>
        <dbReference type="ARBA" id="ARBA00011233"/>
    </source>
</evidence>